<keyword evidence="3" id="KW-1185">Reference proteome</keyword>
<organism evidence="2 3">
    <name type="scientific">Dothistroma septosporum (strain NZE10 / CBS 128990)</name>
    <name type="common">Red band needle blight fungus</name>
    <name type="synonym">Mycosphaerella pini</name>
    <dbReference type="NCBI Taxonomy" id="675120"/>
    <lineage>
        <taxon>Eukaryota</taxon>
        <taxon>Fungi</taxon>
        <taxon>Dikarya</taxon>
        <taxon>Ascomycota</taxon>
        <taxon>Pezizomycotina</taxon>
        <taxon>Dothideomycetes</taxon>
        <taxon>Dothideomycetidae</taxon>
        <taxon>Mycosphaerellales</taxon>
        <taxon>Mycosphaerellaceae</taxon>
        <taxon>Dothistroma</taxon>
    </lineage>
</organism>
<reference evidence="2 3" key="2">
    <citation type="journal article" date="2012" name="PLoS Pathog.">
        <title>Diverse lifestyles and strategies of plant pathogenesis encoded in the genomes of eighteen Dothideomycetes fungi.</title>
        <authorList>
            <person name="Ohm R.A."/>
            <person name="Feau N."/>
            <person name="Henrissat B."/>
            <person name="Schoch C.L."/>
            <person name="Horwitz B.A."/>
            <person name="Barry K.W."/>
            <person name="Condon B.J."/>
            <person name="Copeland A.C."/>
            <person name="Dhillon B."/>
            <person name="Glaser F."/>
            <person name="Hesse C.N."/>
            <person name="Kosti I."/>
            <person name="LaButti K."/>
            <person name="Lindquist E.A."/>
            <person name="Lucas S."/>
            <person name="Salamov A.A."/>
            <person name="Bradshaw R.E."/>
            <person name="Ciuffetti L."/>
            <person name="Hamelin R.C."/>
            <person name="Kema G.H.J."/>
            <person name="Lawrence C."/>
            <person name="Scott J.A."/>
            <person name="Spatafora J.W."/>
            <person name="Turgeon B.G."/>
            <person name="de Wit P.J.G.M."/>
            <person name="Zhong S."/>
            <person name="Goodwin S.B."/>
            <person name="Grigoriev I.V."/>
        </authorList>
    </citation>
    <scope>NUCLEOTIDE SEQUENCE [LARGE SCALE GENOMIC DNA]</scope>
    <source>
        <strain evidence="3">NZE10 / CBS 128990</strain>
    </source>
</reference>
<dbReference type="eggNOG" id="ENOG502SS2C">
    <property type="taxonomic scope" value="Eukaryota"/>
</dbReference>
<protein>
    <submittedName>
        <fullName evidence="2">Uncharacterized protein</fullName>
    </submittedName>
</protein>
<dbReference type="AlphaFoldDB" id="N1PGC2"/>
<evidence type="ECO:0000313" key="2">
    <source>
        <dbReference type="EMBL" id="EME41159.1"/>
    </source>
</evidence>
<name>N1PGC2_DOTSN</name>
<feature type="signal peptide" evidence="1">
    <location>
        <begin position="1"/>
        <end position="23"/>
    </location>
</feature>
<proteinExistence type="predicted"/>
<evidence type="ECO:0000313" key="3">
    <source>
        <dbReference type="Proteomes" id="UP000016933"/>
    </source>
</evidence>
<dbReference type="EMBL" id="KB446542">
    <property type="protein sequence ID" value="EME41159.1"/>
    <property type="molecule type" value="Genomic_DNA"/>
</dbReference>
<dbReference type="HOGENOM" id="CLU_063710_0_0_1"/>
<dbReference type="OrthoDB" id="265717at2759"/>
<dbReference type="Proteomes" id="UP000016933">
    <property type="component" value="Unassembled WGS sequence"/>
</dbReference>
<feature type="chain" id="PRO_5004109079" evidence="1">
    <location>
        <begin position="24"/>
        <end position="322"/>
    </location>
</feature>
<gene>
    <name evidence="2" type="ORF">DOTSEDRAFT_73553</name>
</gene>
<accession>N1PGC2</accession>
<keyword evidence="1" id="KW-0732">Signal</keyword>
<dbReference type="OMA" id="GFTACAQ"/>
<evidence type="ECO:0000256" key="1">
    <source>
        <dbReference type="SAM" id="SignalP"/>
    </source>
</evidence>
<sequence>MISISYVLVGVAVWLASIIGTEAQCRNTVAVYNPNVRTLTSNNTWFIVPIPKAAVLSAIKEKYPLQTLTLLDVPTSDETLFPNGFPAGQHPVMVNIGYTDDIRMTVLQIDGPLLNGDIYATYVSQNGSSAPLQASLNGYIAGPNGPLPNGLVPAAASSALFAGNELRLGQFEPQDAPYQSEGADTLFAQAKWAIVPNSVSGPGVYVEAADFAFKTSTTSRYTQKTFKSLINQPLILPSGMCQRDAYYFNNDTAQPVLRHGNVTLGPAADGSGVTSGLLMQASPDKVGNYFEQDGFSACAQSVGNNPEACDVASANTDPNTLQ</sequence>
<reference evidence="3" key="1">
    <citation type="journal article" date="2012" name="PLoS Genet.">
        <title>The genomes of the fungal plant pathogens Cladosporium fulvum and Dothistroma septosporum reveal adaptation to different hosts and lifestyles but also signatures of common ancestry.</title>
        <authorList>
            <person name="de Wit P.J.G.M."/>
            <person name="van der Burgt A."/>
            <person name="Oekmen B."/>
            <person name="Stergiopoulos I."/>
            <person name="Abd-Elsalam K.A."/>
            <person name="Aerts A.L."/>
            <person name="Bahkali A.H."/>
            <person name="Beenen H.G."/>
            <person name="Chettri P."/>
            <person name="Cox M.P."/>
            <person name="Datema E."/>
            <person name="de Vries R.P."/>
            <person name="Dhillon B."/>
            <person name="Ganley A.R."/>
            <person name="Griffiths S.A."/>
            <person name="Guo Y."/>
            <person name="Hamelin R.C."/>
            <person name="Henrissat B."/>
            <person name="Kabir M.S."/>
            <person name="Jashni M.K."/>
            <person name="Kema G."/>
            <person name="Klaubauf S."/>
            <person name="Lapidus A."/>
            <person name="Levasseur A."/>
            <person name="Lindquist E."/>
            <person name="Mehrabi R."/>
            <person name="Ohm R.A."/>
            <person name="Owen T.J."/>
            <person name="Salamov A."/>
            <person name="Schwelm A."/>
            <person name="Schijlen E."/>
            <person name="Sun H."/>
            <person name="van den Burg H.A."/>
            <person name="van Ham R.C.H.J."/>
            <person name="Zhang S."/>
            <person name="Goodwin S.B."/>
            <person name="Grigoriev I.V."/>
            <person name="Collemare J."/>
            <person name="Bradshaw R.E."/>
        </authorList>
    </citation>
    <scope>NUCLEOTIDE SEQUENCE [LARGE SCALE GENOMIC DNA]</scope>
    <source>
        <strain evidence="3">NZE10 / CBS 128990</strain>
    </source>
</reference>